<name>A0A7S4N6A0_9STRA</name>
<evidence type="ECO:0000256" key="3">
    <source>
        <dbReference type="ARBA" id="ARBA00022989"/>
    </source>
</evidence>
<evidence type="ECO:0000259" key="6">
    <source>
        <dbReference type="Pfam" id="PF04116"/>
    </source>
</evidence>
<dbReference type="EMBL" id="HBKQ01043492">
    <property type="protein sequence ID" value="CAE2267740.1"/>
    <property type="molecule type" value="Transcribed_RNA"/>
</dbReference>
<protein>
    <recommendedName>
        <fullName evidence="6">Fatty acid hydroxylase domain-containing protein</fullName>
    </recommendedName>
</protein>
<dbReference type="Pfam" id="PF04116">
    <property type="entry name" value="FA_hydroxylase"/>
    <property type="match status" value="1"/>
</dbReference>
<sequence length="278" mass="31672">MMGWLQTFVIPLLRLDALREILWDDASISLRCALASNVIFWPLSFLGLYADRSAETGASPRLARCKLQPGRYLCRRERFDLILLAAFNMLFVAPILCCPLFERMWDFAAGGFGGGGGGGGNERLTEADEWMWRRELLIKLPFHALVAEVAFYSVHILLHSSSFLYRRIHRVHHRFVAPTAMACVYAHPLEFALGNILPIYLGPMITDAHPWTCYALWFPLAMAGTCRGHCGYRIASFVDPHDSHHSLYRFNYGGMCLLDRMFGTSVEHLEEERNMKNP</sequence>
<keyword evidence="3 5" id="KW-1133">Transmembrane helix</keyword>
<keyword evidence="4 5" id="KW-0472">Membrane</keyword>
<dbReference type="GO" id="GO:0016020">
    <property type="term" value="C:membrane"/>
    <property type="evidence" value="ECO:0007669"/>
    <property type="project" value="UniProtKB-SubCell"/>
</dbReference>
<dbReference type="AlphaFoldDB" id="A0A7S4N6A0"/>
<gene>
    <name evidence="7" type="ORF">OAUR00152_LOCUS29977</name>
</gene>
<dbReference type="InterPro" id="IPR050307">
    <property type="entry name" value="Sterol_Desaturase_Related"/>
</dbReference>
<keyword evidence="2 5" id="KW-0812">Transmembrane</keyword>
<accession>A0A7S4N6A0</accession>
<evidence type="ECO:0000256" key="1">
    <source>
        <dbReference type="ARBA" id="ARBA00004370"/>
    </source>
</evidence>
<dbReference type="GO" id="GO:0008610">
    <property type="term" value="P:lipid biosynthetic process"/>
    <property type="evidence" value="ECO:0007669"/>
    <property type="project" value="InterPro"/>
</dbReference>
<evidence type="ECO:0000256" key="5">
    <source>
        <dbReference type="SAM" id="Phobius"/>
    </source>
</evidence>
<feature type="transmembrane region" description="Helical" evidence="5">
    <location>
        <begin position="140"/>
        <end position="165"/>
    </location>
</feature>
<dbReference type="PANTHER" id="PTHR11863">
    <property type="entry name" value="STEROL DESATURASE"/>
    <property type="match status" value="1"/>
</dbReference>
<evidence type="ECO:0000256" key="4">
    <source>
        <dbReference type="ARBA" id="ARBA00023136"/>
    </source>
</evidence>
<evidence type="ECO:0000256" key="2">
    <source>
        <dbReference type="ARBA" id="ARBA00022692"/>
    </source>
</evidence>
<evidence type="ECO:0000313" key="7">
    <source>
        <dbReference type="EMBL" id="CAE2267740.1"/>
    </source>
</evidence>
<feature type="domain" description="Fatty acid hydroxylase" evidence="6">
    <location>
        <begin position="142"/>
        <end position="264"/>
    </location>
</feature>
<dbReference type="InterPro" id="IPR006694">
    <property type="entry name" value="Fatty_acid_hydroxylase"/>
</dbReference>
<comment type="subcellular location">
    <subcellularLocation>
        <location evidence="1">Membrane</location>
    </subcellularLocation>
</comment>
<organism evidence="7">
    <name type="scientific">Odontella aurita</name>
    <dbReference type="NCBI Taxonomy" id="265563"/>
    <lineage>
        <taxon>Eukaryota</taxon>
        <taxon>Sar</taxon>
        <taxon>Stramenopiles</taxon>
        <taxon>Ochrophyta</taxon>
        <taxon>Bacillariophyta</taxon>
        <taxon>Mediophyceae</taxon>
        <taxon>Biddulphiophycidae</taxon>
        <taxon>Eupodiscales</taxon>
        <taxon>Odontellaceae</taxon>
        <taxon>Odontella</taxon>
    </lineage>
</organism>
<feature type="transmembrane region" description="Helical" evidence="5">
    <location>
        <begin position="81"/>
        <end position="102"/>
    </location>
</feature>
<reference evidence="7" key="1">
    <citation type="submission" date="2021-01" db="EMBL/GenBank/DDBJ databases">
        <authorList>
            <person name="Corre E."/>
            <person name="Pelletier E."/>
            <person name="Niang G."/>
            <person name="Scheremetjew M."/>
            <person name="Finn R."/>
            <person name="Kale V."/>
            <person name="Holt S."/>
            <person name="Cochrane G."/>
            <person name="Meng A."/>
            <person name="Brown T."/>
            <person name="Cohen L."/>
        </authorList>
    </citation>
    <scope>NUCLEOTIDE SEQUENCE</scope>
    <source>
        <strain evidence="7">Isolate 1302-5</strain>
    </source>
</reference>
<proteinExistence type="predicted"/>
<dbReference type="GO" id="GO:0016491">
    <property type="term" value="F:oxidoreductase activity"/>
    <property type="evidence" value="ECO:0007669"/>
    <property type="project" value="InterPro"/>
</dbReference>
<dbReference type="GO" id="GO:0005506">
    <property type="term" value="F:iron ion binding"/>
    <property type="evidence" value="ECO:0007669"/>
    <property type="project" value="InterPro"/>
</dbReference>